<keyword evidence="5" id="KW-0460">Magnesium</keyword>
<dbReference type="SMART" id="SM00219">
    <property type="entry name" value="TyrKc"/>
    <property type="match status" value="1"/>
</dbReference>
<dbReference type="AlphaFoldDB" id="A0A2A2M1J2"/>
<dbReference type="Gene3D" id="3.30.200.20">
    <property type="entry name" value="Phosphorylase Kinase, domain 1"/>
    <property type="match status" value="1"/>
</dbReference>
<evidence type="ECO:0000256" key="2">
    <source>
        <dbReference type="ARBA" id="ARBA00022840"/>
    </source>
</evidence>
<feature type="compositionally biased region" description="Basic residues" evidence="7">
    <location>
        <begin position="293"/>
        <end position="302"/>
    </location>
</feature>
<evidence type="ECO:0000256" key="6">
    <source>
        <dbReference type="PROSITE-ProRule" id="PRU10141"/>
    </source>
</evidence>
<organism evidence="9 10">
    <name type="scientific">Diploscapter pachys</name>
    <dbReference type="NCBI Taxonomy" id="2018661"/>
    <lineage>
        <taxon>Eukaryota</taxon>
        <taxon>Metazoa</taxon>
        <taxon>Ecdysozoa</taxon>
        <taxon>Nematoda</taxon>
        <taxon>Chromadorea</taxon>
        <taxon>Rhabditida</taxon>
        <taxon>Rhabditina</taxon>
        <taxon>Rhabditomorpha</taxon>
        <taxon>Rhabditoidea</taxon>
        <taxon>Rhabditidae</taxon>
        <taxon>Diploscapter</taxon>
    </lineage>
</organism>
<dbReference type="FunFam" id="3.30.200.20:FF:000518">
    <property type="entry name" value="Tyrosine-protein kinase"/>
    <property type="match status" value="1"/>
</dbReference>
<dbReference type="OrthoDB" id="3256376at2759"/>
<dbReference type="EMBL" id="LIAE01006235">
    <property type="protein sequence ID" value="PAV92354.1"/>
    <property type="molecule type" value="Genomic_DNA"/>
</dbReference>
<dbReference type="Proteomes" id="UP000218231">
    <property type="component" value="Unassembled WGS sequence"/>
</dbReference>
<evidence type="ECO:0000256" key="3">
    <source>
        <dbReference type="PIRSR" id="PIRSR000615-1"/>
    </source>
</evidence>
<feature type="active site" description="Proton acceptor" evidence="3">
    <location>
        <position position="143"/>
    </location>
</feature>
<dbReference type="InterPro" id="IPR008266">
    <property type="entry name" value="Tyr_kinase_AS"/>
</dbReference>
<evidence type="ECO:0000259" key="8">
    <source>
        <dbReference type="PROSITE" id="PS50011"/>
    </source>
</evidence>
<dbReference type="InterPro" id="IPR050198">
    <property type="entry name" value="Non-receptor_tyrosine_kinases"/>
</dbReference>
<dbReference type="InterPro" id="IPR000719">
    <property type="entry name" value="Prot_kinase_dom"/>
</dbReference>
<proteinExistence type="predicted"/>
<evidence type="ECO:0000256" key="1">
    <source>
        <dbReference type="ARBA" id="ARBA00022741"/>
    </source>
</evidence>
<keyword evidence="2 4" id="KW-0067">ATP-binding</keyword>
<keyword evidence="5" id="KW-0479">Metal-binding</keyword>
<dbReference type="STRING" id="2018661.A0A2A2M1J2"/>
<feature type="binding site" evidence="6">
    <location>
        <position position="52"/>
    </location>
    <ligand>
        <name>ATP</name>
        <dbReference type="ChEBI" id="CHEBI:30616"/>
    </ligand>
</feature>
<evidence type="ECO:0000256" key="7">
    <source>
        <dbReference type="SAM" id="MobiDB-lite"/>
    </source>
</evidence>
<evidence type="ECO:0000313" key="9">
    <source>
        <dbReference type="EMBL" id="PAV92354.1"/>
    </source>
</evidence>
<dbReference type="InterPro" id="IPR001245">
    <property type="entry name" value="Ser-Thr/Tyr_kinase_cat_dom"/>
</dbReference>
<dbReference type="PROSITE" id="PS00109">
    <property type="entry name" value="PROTEIN_KINASE_TYR"/>
    <property type="match status" value="1"/>
</dbReference>
<dbReference type="GO" id="GO:0004713">
    <property type="term" value="F:protein tyrosine kinase activity"/>
    <property type="evidence" value="ECO:0007669"/>
    <property type="project" value="InterPro"/>
</dbReference>
<keyword evidence="10" id="KW-1185">Reference proteome</keyword>
<sequence>MAILLNPITQQLWERRHENVELDKKLGEGAFGEVHSGRLRLTDGSVVPVAVKLAKIEALTKEQIKEVMHEARLLRNFDHPNVVKCYGVSAGQEPLMVIMELAEGSLDSYLKKKPQTNESKYEMMVQSAFGLEYIHKKEVLHRDIAARNCLYGNSLVKIADFGLSRNGTCYQMSLNKRVPIRWISPETLNSGLYTVKTDVFAFGILCWEIWNNGAEPYPGMTVAEVHQEVRKGYRMEMLECNPDVQALVVKKCWAGNPNDRPTMSDVVKILERIFNIKRSEVEQANNRGNGHFGGKRRGGFQKKKSESMAASTVSISKQEKTGKKKLKFNKMIAQHTWKPVNKKREPKPLR</sequence>
<gene>
    <name evidence="9" type="ORF">WR25_26042</name>
</gene>
<evidence type="ECO:0000256" key="5">
    <source>
        <dbReference type="PIRSR" id="PIRSR000615-3"/>
    </source>
</evidence>
<accession>A0A2A2M1J2</accession>
<keyword evidence="1 4" id="KW-0547">Nucleotide-binding</keyword>
<feature type="region of interest" description="Disordered" evidence="7">
    <location>
        <begin position="285"/>
        <end position="350"/>
    </location>
</feature>
<dbReference type="CDD" id="cd00192">
    <property type="entry name" value="PTKc"/>
    <property type="match status" value="1"/>
</dbReference>
<evidence type="ECO:0000256" key="4">
    <source>
        <dbReference type="PIRSR" id="PIRSR000615-2"/>
    </source>
</evidence>
<name>A0A2A2M1J2_9BILA</name>
<dbReference type="PROSITE" id="PS50011">
    <property type="entry name" value="PROTEIN_KINASE_DOM"/>
    <property type="match status" value="1"/>
</dbReference>
<dbReference type="SUPFAM" id="SSF56112">
    <property type="entry name" value="Protein kinase-like (PK-like)"/>
    <property type="match status" value="1"/>
</dbReference>
<dbReference type="PROSITE" id="PS00107">
    <property type="entry name" value="PROTEIN_KINASE_ATP"/>
    <property type="match status" value="1"/>
</dbReference>
<dbReference type="PANTHER" id="PTHR24418">
    <property type="entry name" value="TYROSINE-PROTEIN KINASE"/>
    <property type="match status" value="1"/>
</dbReference>
<comment type="caution">
    <text evidence="9">The sequence shown here is derived from an EMBL/GenBank/DDBJ whole genome shotgun (WGS) entry which is preliminary data.</text>
</comment>
<dbReference type="Gene3D" id="1.10.510.10">
    <property type="entry name" value="Transferase(Phosphotransferase) domain 1"/>
    <property type="match status" value="1"/>
</dbReference>
<dbReference type="InterPro" id="IPR017441">
    <property type="entry name" value="Protein_kinase_ATP_BS"/>
</dbReference>
<dbReference type="InterPro" id="IPR011009">
    <property type="entry name" value="Kinase-like_dom_sf"/>
</dbReference>
<evidence type="ECO:0000313" key="10">
    <source>
        <dbReference type="Proteomes" id="UP000218231"/>
    </source>
</evidence>
<dbReference type="PRINTS" id="PR00109">
    <property type="entry name" value="TYRKINASE"/>
</dbReference>
<dbReference type="Pfam" id="PF07714">
    <property type="entry name" value="PK_Tyr_Ser-Thr"/>
    <property type="match status" value="1"/>
</dbReference>
<feature type="domain" description="Protein kinase" evidence="8">
    <location>
        <begin position="20"/>
        <end position="274"/>
    </location>
</feature>
<dbReference type="GO" id="GO:0005524">
    <property type="term" value="F:ATP binding"/>
    <property type="evidence" value="ECO:0007669"/>
    <property type="project" value="UniProtKB-UniRule"/>
</dbReference>
<dbReference type="InterPro" id="IPR020635">
    <property type="entry name" value="Tyr_kinase_cat_dom"/>
</dbReference>
<feature type="binding site" evidence="5">
    <location>
        <position position="160"/>
    </location>
    <ligand>
        <name>Mg(2+)</name>
        <dbReference type="ChEBI" id="CHEBI:18420"/>
    </ligand>
</feature>
<dbReference type="GO" id="GO:0046872">
    <property type="term" value="F:metal ion binding"/>
    <property type="evidence" value="ECO:0007669"/>
    <property type="project" value="UniProtKB-KW"/>
</dbReference>
<feature type="binding site" evidence="4">
    <location>
        <position position="147"/>
    </location>
    <ligand>
        <name>ATP</name>
        <dbReference type="ChEBI" id="CHEBI:30616"/>
    </ligand>
</feature>
<feature type="binding site" evidence="5">
    <location>
        <position position="148"/>
    </location>
    <ligand>
        <name>Mg(2+)</name>
        <dbReference type="ChEBI" id="CHEBI:18420"/>
    </ligand>
</feature>
<dbReference type="PIRSF" id="PIRSF000615">
    <property type="entry name" value="TyrPK_CSF1-R"/>
    <property type="match status" value="1"/>
</dbReference>
<reference evidence="9 10" key="1">
    <citation type="journal article" date="2017" name="Curr. Biol.">
        <title>Genome architecture and evolution of a unichromosomal asexual nematode.</title>
        <authorList>
            <person name="Fradin H."/>
            <person name="Zegar C."/>
            <person name="Gutwein M."/>
            <person name="Lucas J."/>
            <person name="Kovtun M."/>
            <person name="Corcoran D."/>
            <person name="Baugh L.R."/>
            <person name="Kiontke K."/>
            <person name="Gunsalus K."/>
            <person name="Fitch D.H."/>
            <person name="Piano F."/>
        </authorList>
    </citation>
    <scope>NUCLEOTIDE SEQUENCE [LARGE SCALE GENOMIC DNA]</scope>
    <source>
        <strain evidence="9">PF1309</strain>
    </source>
</reference>
<protein>
    <recommendedName>
        <fullName evidence="8">Protein kinase domain-containing protein</fullName>
    </recommendedName>
</protein>